<dbReference type="AlphaFoldDB" id="A0A1C4U0I5"/>
<gene>
    <name evidence="2" type="ORF">GA0070216_101153</name>
</gene>
<dbReference type="Pfam" id="PF26136">
    <property type="entry name" value="SCO6045_C"/>
    <property type="match status" value="1"/>
</dbReference>
<dbReference type="STRING" id="121616.GA0070216_101153"/>
<sequence length="158" mass="16902">MSTPHPAGPTPPTGLAARQAALVATLVAGAPVPAGFVTDRVDAARAALLRKRAGEVARHWPLLAAGLGDAWWGTFRDWAAGRPTAGSLRDGWDLARELRDRGALPPLGAEELVVREAAHHYDGEQPPRHRRLPAFARAGDAVALQFAGRVRLLRPARR</sequence>
<reference evidence="3" key="1">
    <citation type="submission" date="2016-06" db="EMBL/GenBank/DDBJ databases">
        <authorList>
            <person name="Varghese N."/>
            <person name="Submissions Spin"/>
        </authorList>
    </citation>
    <scope>NUCLEOTIDE SEQUENCE [LARGE SCALE GENOMIC DNA]</scope>
    <source>
        <strain evidence="3">DSM 44100</strain>
    </source>
</reference>
<dbReference type="Proteomes" id="UP000198797">
    <property type="component" value="Unassembled WGS sequence"/>
</dbReference>
<dbReference type="InterPro" id="IPR058711">
    <property type="entry name" value="SCO6045-like_C"/>
</dbReference>
<name>A0A1C4U0I5_9ACTN</name>
<dbReference type="RefSeq" id="WP_091237309.1">
    <property type="nucleotide sequence ID" value="NZ_FMCU01000001.1"/>
</dbReference>
<dbReference type="EMBL" id="FMCU01000001">
    <property type="protein sequence ID" value="SCE65134.1"/>
    <property type="molecule type" value="Genomic_DNA"/>
</dbReference>
<evidence type="ECO:0000313" key="2">
    <source>
        <dbReference type="EMBL" id="SCE65134.1"/>
    </source>
</evidence>
<evidence type="ECO:0000259" key="1">
    <source>
        <dbReference type="Pfam" id="PF26136"/>
    </source>
</evidence>
<dbReference type="OrthoDB" id="4467560at2"/>
<organism evidence="2 3">
    <name type="scientific">Micromonospora matsumotoense</name>
    <dbReference type="NCBI Taxonomy" id="121616"/>
    <lineage>
        <taxon>Bacteria</taxon>
        <taxon>Bacillati</taxon>
        <taxon>Actinomycetota</taxon>
        <taxon>Actinomycetes</taxon>
        <taxon>Micromonosporales</taxon>
        <taxon>Micromonosporaceae</taxon>
        <taxon>Micromonospora</taxon>
    </lineage>
</organism>
<accession>A0A1C4U0I5</accession>
<keyword evidence="3" id="KW-1185">Reference proteome</keyword>
<feature type="domain" description="SCO6045-like C-terminal" evidence="1">
    <location>
        <begin position="16"/>
        <end position="100"/>
    </location>
</feature>
<evidence type="ECO:0000313" key="3">
    <source>
        <dbReference type="Proteomes" id="UP000198797"/>
    </source>
</evidence>
<proteinExistence type="predicted"/>
<protein>
    <recommendedName>
        <fullName evidence="1">SCO6045-like C-terminal domain-containing protein</fullName>
    </recommendedName>
</protein>